<gene>
    <name evidence="1" type="ORF">CALVIDRAFT_559543</name>
</gene>
<dbReference type="AlphaFoldDB" id="A0A167SB31"/>
<accession>A0A167SB31</accession>
<protein>
    <recommendedName>
        <fullName evidence="3">BTB domain-containing protein</fullName>
    </recommendedName>
</protein>
<evidence type="ECO:0000313" key="2">
    <source>
        <dbReference type="Proteomes" id="UP000076738"/>
    </source>
</evidence>
<proteinExistence type="predicted"/>
<dbReference type="Proteomes" id="UP000076738">
    <property type="component" value="Unassembled WGS sequence"/>
</dbReference>
<evidence type="ECO:0000313" key="1">
    <source>
        <dbReference type="EMBL" id="KZP01747.1"/>
    </source>
</evidence>
<name>A0A167SB31_CALVF</name>
<evidence type="ECO:0008006" key="3">
    <source>
        <dbReference type="Google" id="ProtNLM"/>
    </source>
</evidence>
<dbReference type="EMBL" id="KV417266">
    <property type="protein sequence ID" value="KZP01747.1"/>
    <property type="molecule type" value="Genomic_DNA"/>
</dbReference>
<keyword evidence="2" id="KW-1185">Reference proteome</keyword>
<sequence length="146" mass="15795">MELSESGDVLKTLLSFIYPGPRTRPGSWELLSASYHAAEKYKIQCVIDSLRGYFASPAFLASHALAIYSLARGLQPDDEAQNAMDILYSLDLDVLISEDMSGIPADGLAAVLKAREVRAALIIKRLGTNSTDFGRPYCSAVKGQPA</sequence>
<reference evidence="1 2" key="1">
    <citation type="journal article" date="2016" name="Mol. Biol. Evol.">
        <title>Comparative Genomics of Early-Diverging Mushroom-Forming Fungi Provides Insights into the Origins of Lignocellulose Decay Capabilities.</title>
        <authorList>
            <person name="Nagy L.G."/>
            <person name="Riley R."/>
            <person name="Tritt A."/>
            <person name="Adam C."/>
            <person name="Daum C."/>
            <person name="Floudas D."/>
            <person name="Sun H."/>
            <person name="Yadav J.S."/>
            <person name="Pangilinan J."/>
            <person name="Larsson K.H."/>
            <person name="Matsuura K."/>
            <person name="Barry K."/>
            <person name="Labutti K."/>
            <person name="Kuo R."/>
            <person name="Ohm R.A."/>
            <person name="Bhattacharya S.S."/>
            <person name="Shirouzu T."/>
            <person name="Yoshinaga Y."/>
            <person name="Martin F.M."/>
            <person name="Grigoriev I.V."/>
            <person name="Hibbett D.S."/>
        </authorList>
    </citation>
    <scope>NUCLEOTIDE SEQUENCE [LARGE SCALE GENOMIC DNA]</scope>
    <source>
        <strain evidence="1 2">TUFC12733</strain>
    </source>
</reference>
<dbReference type="OrthoDB" id="3357985at2759"/>
<organism evidence="1 2">
    <name type="scientific">Calocera viscosa (strain TUFC12733)</name>
    <dbReference type="NCBI Taxonomy" id="1330018"/>
    <lineage>
        <taxon>Eukaryota</taxon>
        <taxon>Fungi</taxon>
        <taxon>Dikarya</taxon>
        <taxon>Basidiomycota</taxon>
        <taxon>Agaricomycotina</taxon>
        <taxon>Dacrymycetes</taxon>
        <taxon>Dacrymycetales</taxon>
        <taxon>Dacrymycetaceae</taxon>
        <taxon>Calocera</taxon>
    </lineage>
</organism>